<dbReference type="GO" id="GO:0005576">
    <property type="term" value="C:extracellular region"/>
    <property type="evidence" value="ECO:0007669"/>
    <property type="project" value="InterPro"/>
</dbReference>
<evidence type="ECO:0000259" key="2">
    <source>
        <dbReference type="PROSITE" id="PS51390"/>
    </source>
</evidence>
<keyword evidence="4" id="KW-1185">Reference proteome</keyword>
<name>A0A2I0T4T7_LIMLA</name>
<feature type="domain" description="WAP" evidence="2">
    <location>
        <begin position="93"/>
        <end position="141"/>
    </location>
</feature>
<dbReference type="EMBL" id="KZ519167">
    <property type="protein sequence ID" value="PKU28799.1"/>
    <property type="molecule type" value="Genomic_DNA"/>
</dbReference>
<dbReference type="SMART" id="SM00217">
    <property type="entry name" value="WAP"/>
    <property type="match status" value="1"/>
</dbReference>
<dbReference type="InterPro" id="IPR036645">
    <property type="entry name" value="Elafin-like_sf"/>
</dbReference>
<dbReference type="OrthoDB" id="4473401at2759"/>
<dbReference type="GO" id="GO:0030414">
    <property type="term" value="F:peptidase inhibitor activity"/>
    <property type="evidence" value="ECO:0007669"/>
    <property type="project" value="InterPro"/>
</dbReference>
<evidence type="ECO:0000313" key="3">
    <source>
        <dbReference type="EMBL" id="PKU28799.1"/>
    </source>
</evidence>
<proteinExistence type="predicted"/>
<dbReference type="PRINTS" id="PR00003">
    <property type="entry name" value="4DISULPHCORE"/>
</dbReference>
<dbReference type="SUPFAM" id="SSF57256">
    <property type="entry name" value="Elafin-like"/>
    <property type="match status" value="1"/>
</dbReference>
<dbReference type="PROSITE" id="PS51390">
    <property type="entry name" value="WAP"/>
    <property type="match status" value="1"/>
</dbReference>
<organism evidence="3 4">
    <name type="scientific">Limosa lapponica baueri</name>
    <dbReference type="NCBI Taxonomy" id="1758121"/>
    <lineage>
        <taxon>Eukaryota</taxon>
        <taxon>Metazoa</taxon>
        <taxon>Chordata</taxon>
        <taxon>Craniata</taxon>
        <taxon>Vertebrata</taxon>
        <taxon>Euteleostomi</taxon>
        <taxon>Archelosauria</taxon>
        <taxon>Archosauria</taxon>
        <taxon>Dinosauria</taxon>
        <taxon>Saurischia</taxon>
        <taxon>Theropoda</taxon>
        <taxon>Coelurosauria</taxon>
        <taxon>Aves</taxon>
        <taxon>Neognathae</taxon>
        <taxon>Neoaves</taxon>
        <taxon>Charadriiformes</taxon>
        <taxon>Scolopacidae</taxon>
        <taxon>Limosa</taxon>
    </lineage>
</organism>
<evidence type="ECO:0000313" key="4">
    <source>
        <dbReference type="Proteomes" id="UP000233556"/>
    </source>
</evidence>
<feature type="region of interest" description="Disordered" evidence="1">
    <location>
        <begin position="41"/>
        <end position="61"/>
    </location>
</feature>
<evidence type="ECO:0000256" key="1">
    <source>
        <dbReference type="SAM" id="MobiDB-lite"/>
    </source>
</evidence>
<gene>
    <name evidence="3" type="ORF">llap_20897</name>
</gene>
<dbReference type="Pfam" id="PF00095">
    <property type="entry name" value="WAP"/>
    <property type="match status" value="1"/>
</dbReference>
<dbReference type="Gene3D" id="4.10.75.10">
    <property type="entry name" value="Elafin-like"/>
    <property type="match status" value="1"/>
</dbReference>
<accession>A0A2I0T4T7</accession>
<protein>
    <submittedName>
        <fullName evidence="3">Balbiani ring protein 3-like</fullName>
    </submittedName>
</protein>
<reference evidence="4" key="1">
    <citation type="submission" date="2017-11" db="EMBL/GenBank/DDBJ databases">
        <authorList>
            <person name="Lima N.C."/>
            <person name="Parody-Merino A.M."/>
            <person name="Battley P.F."/>
            <person name="Fidler A.E."/>
            <person name="Prosdocimi F."/>
        </authorList>
    </citation>
    <scope>NUCLEOTIDE SEQUENCE [LARGE SCALE GENOMIC DNA]</scope>
</reference>
<dbReference type="InterPro" id="IPR008197">
    <property type="entry name" value="WAP_dom"/>
</dbReference>
<sequence length="145" mass="15144">MAGGAPAGSGNCPSSCSSCPWHGQPCHGRQPSCSCPGTLITPATDVKPGPSSAPDTYDIPRSTMRPGLFLLLGFLILRAELGTASEEEGGEEEGGKAGFCPTRAGLFPSYDCRAWCQRDAECPGEEKCCLRGCDYVCLPPSRDAV</sequence>
<dbReference type="Proteomes" id="UP000233556">
    <property type="component" value="Unassembled WGS sequence"/>
</dbReference>
<reference evidence="4" key="2">
    <citation type="submission" date="2017-12" db="EMBL/GenBank/DDBJ databases">
        <title>Genome sequence of the Bar-tailed Godwit (Limosa lapponica baueri).</title>
        <authorList>
            <person name="Lima N.C.B."/>
            <person name="Parody-Merino A.M."/>
            <person name="Battley P.F."/>
            <person name="Fidler A.E."/>
            <person name="Prosdocimi F."/>
        </authorList>
    </citation>
    <scope>NUCLEOTIDE SEQUENCE [LARGE SCALE GENOMIC DNA]</scope>
</reference>
<dbReference type="AlphaFoldDB" id="A0A2I0T4T7"/>